<accession>A0A485M044</accession>
<evidence type="ECO:0000313" key="1">
    <source>
        <dbReference type="EMBL" id="VFU14981.1"/>
    </source>
</evidence>
<proteinExistence type="predicted"/>
<gene>
    <name evidence="1" type="ORF">SCFA_280006</name>
</gene>
<dbReference type="EMBL" id="CAADRN010000201">
    <property type="protein sequence ID" value="VFU14981.1"/>
    <property type="molecule type" value="Genomic_DNA"/>
</dbReference>
<dbReference type="Pfam" id="PF12098">
    <property type="entry name" value="DUF3574"/>
    <property type="match status" value="1"/>
</dbReference>
<reference evidence="1" key="1">
    <citation type="submission" date="2019-03" db="EMBL/GenBank/DDBJ databases">
        <authorList>
            <person name="Hao L."/>
        </authorList>
    </citation>
    <scope>NUCLEOTIDE SEQUENCE</scope>
</reference>
<organism evidence="1">
    <name type="scientific">anaerobic digester metagenome</name>
    <dbReference type="NCBI Taxonomy" id="1263854"/>
    <lineage>
        <taxon>unclassified sequences</taxon>
        <taxon>metagenomes</taxon>
        <taxon>ecological metagenomes</taxon>
    </lineage>
</organism>
<dbReference type="AlphaFoldDB" id="A0A485M044"/>
<evidence type="ECO:0008006" key="2">
    <source>
        <dbReference type="Google" id="ProtNLM"/>
    </source>
</evidence>
<name>A0A485M044_9ZZZZ</name>
<dbReference type="InterPro" id="IPR021957">
    <property type="entry name" value="DUF3574"/>
</dbReference>
<protein>
    <recommendedName>
        <fullName evidence="2">DUF3574 domain-containing protein</fullName>
    </recommendedName>
</protein>
<sequence>MFHTCGCVAQPGTQTQTAEEVKYTLYIGLNDKNTYTQLLSTEDAVNRVADIALKYVDGFTQLSGKGAYKDEKGIITHENCLIFEFYDTNEEQIKAIMDEVLQELNQNSILIERQRVSYEFYEGANNDKH</sequence>